<evidence type="ECO:0000256" key="8">
    <source>
        <dbReference type="ARBA" id="ARBA00043031"/>
    </source>
</evidence>
<comment type="similarity">
    <text evidence="6">Belongs to the mitochondrion-specific ribosomal protein mL45 family.</text>
</comment>
<dbReference type="RefSeq" id="XP_015512484.1">
    <property type="nucleotide sequence ID" value="XM_015656998.2"/>
</dbReference>
<dbReference type="FunFam" id="3.10.450.240:FF:000003">
    <property type="entry name" value="39S ribosomal protein L45, mitochondrial"/>
    <property type="match status" value="1"/>
</dbReference>
<gene>
    <name evidence="11" type="primary">LOC107218947</name>
</gene>
<evidence type="ECO:0000256" key="2">
    <source>
        <dbReference type="ARBA" id="ARBA00022946"/>
    </source>
</evidence>
<evidence type="ECO:0000256" key="3">
    <source>
        <dbReference type="ARBA" id="ARBA00022980"/>
    </source>
</evidence>
<dbReference type="InterPro" id="IPR007379">
    <property type="entry name" value="Tim44-like_dom"/>
</dbReference>
<dbReference type="Pfam" id="PF04280">
    <property type="entry name" value="Tim44"/>
    <property type="match status" value="1"/>
</dbReference>
<dbReference type="OrthoDB" id="19619at2759"/>
<keyword evidence="5" id="KW-0687">Ribonucleoprotein</keyword>
<dbReference type="CTD" id="84311"/>
<keyword evidence="4" id="KW-0496">Mitochondrion</keyword>
<keyword evidence="10" id="KW-1185">Reference proteome</keyword>
<organism evidence="11">
    <name type="scientific">Neodiprion lecontei</name>
    <name type="common">Redheaded pine sawfly</name>
    <dbReference type="NCBI Taxonomy" id="441921"/>
    <lineage>
        <taxon>Eukaryota</taxon>
        <taxon>Metazoa</taxon>
        <taxon>Ecdysozoa</taxon>
        <taxon>Arthropoda</taxon>
        <taxon>Hexapoda</taxon>
        <taxon>Insecta</taxon>
        <taxon>Pterygota</taxon>
        <taxon>Neoptera</taxon>
        <taxon>Endopterygota</taxon>
        <taxon>Hymenoptera</taxon>
        <taxon>Tenthredinoidea</taxon>
        <taxon>Diprionidae</taxon>
        <taxon>Diprioninae</taxon>
        <taxon>Neodiprion</taxon>
    </lineage>
</organism>
<dbReference type="GO" id="GO:1990904">
    <property type="term" value="C:ribonucleoprotein complex"/>
    <property type="evidence" value="ECO:0007669"/>
    <property type="project" value="UniProtKB-KW"/>
</dbReference>
<keyword evidence="2" id="KW-0809">Transit peptide</keyword>
<dbReference type="InParanoid" id="A0A6J0BC37"/>
<dbReference type="SUPFAM" id="SSF54427">
    <property type="entry name" value="NTF2-like"/>
    <property type="match status" value="1"/>
</dbReference>
<dbReference type="KEGG" id="nlo:107218947"/>
<evidence type="ECO:0000313" key="11">
    <source>
        <dbReference type="RefSeq" id="XP_015512484.1"/>
    </source>
</evidence>
<name>A0A6J0BC37_NEOLC</name>
<sequence length="320" mass="37242">MSAIASKAMFAVGRLVQCHATLVYTQTLKAAPCFLFVRHRTTKHWNPKWKKLRKEKVMKVKLPNFNQKPEDMTPEEQRSMMRERGLERPRVWNERPIYLSCTGGIFEPYVPPEGDGKFSAISTTGAKQKVEFVQKKGSSIMAVRKMRNYEEELNLKTFAEDAREIYIKAHEALNVKNKLELRQLVTERAYPEMLHNTHNKTIHWKFIQSLEPSRVVQARCTEVITKDNVFGQLTVRFHTQQVLAVYDRFGRLLHGSEFVTKDVIEYIVFEKHLSNQYGIWRLHDKIIPTWMPPKEPSRKTFVSKVGPIDPDEVNAVQTSA</sequence>
<dbReference type="Proteomes" id="UP000829291">
    <property type="component" value="Chromosome 6"/>
</dbReference>
<dbReference type="PANTHER" id="PTHR28554">
    <property type="entry name" value="39S RIBOSOMAL PROTEIN L45, MITOCHONDRIAL"/>
    <property type="match status" value="1"/>
</dbReference>
<dbReference type="PANTHER" id="PTHR28554:SF1">
    <property type="entry name" value="LARGE RIBOSOMAL SUBUNIT PROTEIN ML45"/>
    <property type="match status" value="1"/>
</dbReference>
<evidence type="ECO:0000259" key="9">
    <source>
        <dbReference type="SMART" id="SM00978"/>
    </source>
</evidence>
<evidence type="ECO:0000256" key="4">
    <source>
        <dbReference type="ARBA" id="ARBA00023128"/>
    </source>
</evidence>
<dbReference type="GO" id="GO:0005739">
    <property type="term" value="C:mitochondrion"/>
    <property type="evidence" value="ECO:0007669"/>
    <property type="project" value="UniProtKB-SubCell"/>
</dbReference>
<dbReference type="FunCoup" id="A0A6J0BC37">
    <property type="interactions" value="1386"/>
</dbReference>
<dbReference type="AlphaFoldDB" id="A0A6J0BC37"/>
<evidence type="ECO:0000256" key="7">
    <source>
        <dbReference type="ARBA" id="ARBA00039448"/>
    </source>
</evidence>
<dbReference type="Gene3D" id="3.10.450.240">
    <property type="match status" value="1"/>
</dbReference>
<protein>
    <recommendedName>
        <fullName evidence="7">Large ribosomal subunit protein mL45</fullName>
    </recommendedName>
    <alternativeName>
        <fullName evidence="8">39S ribosomal protein L45, mitochondrial</fullName>
    </alternativeName>
</protein>
<accession>A0A6J0BC37</accession>
<dbReference type="GO" id="GO:0005840">
    <property type="term" value="C:ribosome"/>
    <property type="evidence" value="ECO:0007669"/>
    <property type="project" value="UniProtKB-KW"/>
</dbReference>
<dbReference type="InterPro" id="IPR032710">
    <property type="entry name" value="NTF2-like_dom_sf"/>
</dbReference>
<dbReference type="GeneID" id="107218947"/>
<keyword evidence="3 11" id="KW-0689">Ribosomal protein</keyword>
<evidence type="ECO:0000256" key="1">
    <source>
        <dbReference type="ARBA" id="ARBA00004173"/>
    </source>
</evidence>
<dbReference type="SMART" id="SM00978">
    <property type="entry name" value="Tim44"/>
    <property type="match status" value="1"/>
</dbReference>
<reference evidence="11" key="1">
    <citation type="submission" date="2025-08" db="UniProtKB">
        <authorList>
            <consortium name="RefSeq"/>
        </authorList>
    </citation>
    <scope>IDENTIFICATION</scope>
    <source>
        <tissue evidence="11">Thorax and Abdomen</tissue>
    </source>
</reference>
<proteinExistence type="inferred from homology"/>
<evidence type="ECO:0000256" key="5">
    <source>
        <dbReference type="ARBA" id="ARBA00023274"/>
    </source>
</evidence>
<comment type="subcellular location">
    <subcellularLocation>
        <location evidence="1">Mitochondrion</location>
    </subcellularLocation>
</comment>
<dbReference type="InterPro" id="IPR051975">
    <property type="entry name" value="mtLSU_mL45"/>
</dbReference>
<evidence type="ECO:0000313" key="10">
    <source>
        <dbReference type="Proteomes" id="UP000829291"/>
    </source>
</evidence>
<feature type="domain" description="Tim44-like" evidence="9">
    <location>
        <begin position="139"/>
        <end position="287"/>
    </location>
</feature>
<evidence type="ECO:0000256" key="6">
    <source>
        <dbReference type="ARBA" id="ARBA00038073"/>
    </source>
</evidence>